<dbReference type="EMBL" id="JADXDR010000107">
    <property type="protein sequence ID" value="KAI7839115.1"/>
    <property type="molecule type" value="Genomic_DNA"/>
</dbReference>
<evidence type="ECO:0000256" key="1">
    <source>
        <dbReference type="SAM" id="MobiDB-lite"/>
    </source>
</evidence>
<keyword evidence="3" id="KW-1185">Reference proteome</keyword>
<evidence type="ECO:0000313" key="3">
    <source>
        <dbReference type="Proteomes" id="UP001205105"/>
    </source>
</evidence>
<dbReference type="Proteomes" id="UP001205105">
    <property type="component" value="Unassembled WGS sequence"/>
</dbReference>
<feature type="compositionally biased region" description="Basic and acidic residues" evidence="1">
    <location>
        <begin position="19"/>
        <end position="81"/>
    </location>
</feature>
<proteinExistence type="predicted"/>
<accession>A0AAD5DNR1</accession>
<evidence type="ECO:0000313" key="2">
    <source>
        <dbReference type="EMBL" id="KAI7839115.1"/>
    </source>
</evidence>
<comment type="caution">
    <text evidence="2">The sequence shown here is derived from an EMBL/GenBank/DDBJ whole genome shotgun (WGS) entry which is preliminary data.</text>
</comment>
<organism evidence="2 3">
    <name type="scientific">Chlorella ohadii</name>
    <dbReference type="NCBI Taxonomy" id="2649997"/>
    <lineage>
        <taxon>Eukaryota</taxon>
        <taxon>Viridiplantae</taxon>
        <taxon>Chlorophyta</taxon>
        <taxon>core chlorophytes</taxon>
        <taxon>Trebouxiophyceae</taxon>
        <taxon>Chlorellales</taxon>
        <taxon>Chlorellaceae</taxon>
        <taxon>Chlorella clade</taxon>
        <taxon>Chlorella</taxon>
    </lineage>
</organism>
<feature type="region of interest" description="Disordered" evidence="1">
    <location>
        <begin position="1"/>
        <end position="81"/>
    </location>
</feature>
<protein>
    <submittedName>
        <fullName evidence="2">Uncharacterized protein</fullName>
    </submittedName>
</protein>
<sequence length="81" mass="9413">MSAVDQAKGLFNKSAPQAAHKDKLAATKKQEKEVHDALKQVQREKKEAKEREEAEKKALLKEERMTHDTRRAHTDQRHLQK</sequence>
<reference evidence="2" key="1">
    <citation type="submission" date="2020-11" db="EMBL/GenBank/DDBJ databases">
        <title>Chlorella ohadii genome sequencing and assembly.</title>
        <authorList>
            <person name="Murik O."/>
            <person name="Treves H."/>
            <person name="Kedem I."/>
            <person name="Shotland Y."/>
            <person name="Kaplan A."/>
        </authorList>
    </citation>
    <scope>NUCLEOTIDE SEQUENCE</scope>
    <source>
        <strain evidence="2">1</strain>
    </source>
</reference>
<gene>
    <name evidence="2" type="ORF">COHA_007120</name>
</gene>
<name>A0AAD5DNR1_9CHLO</name>
<dbReference type="AlphaFoldDB" id="A0AAD5DNR1"/>